<sequence length="177" mass="19676">MKKLIGVALTATLMLGSANVAEAKESPKSVKTLAVKGKLPKTNGAIGTTYQALKKQVKGGKLYDSEMGTYYASKHATTMYFFNRYTKSDVTSKTKVTAIDRTFKQTSFTKKLTPTVMYQTFGQSTSIGGQFYDSYIYRDAYKAGKYYLMHKSRANNTVTLSIGKKSMLENTLLWAND</sequence>
<feature type="signal peptide" evidence="1">
    <location>
        <begin position="1"/>
        <end position="23"/>
    </location>
</feature>
<dbReference type="Proteomes" id="UP000288623">
    <property type="component" value="Unassembled WGS sequence"/>
</dbReference>
<dbReference type="RefSeq" id="WP_126990386.1">
    <property type="nucleotide sequence ID" value="NZ_JTFC01000029.1"/>
</dbReference>
<evidence type="ECO:0000313" key="3">
    <source>
        <dbReference type="Proteomes" id="UP000288623"/>
    </source>
</evidence>
<proteinExistence type="predicted"/>
<comment type="caution">
    <text evidence="2">The sequence shown here is derived from an EMBL/GenBank/DDBJ whole genome shotgun (WGS) entry which is preliminary data.</text>
</comment>
<keyword evidence="3" id="KW-1185">Reference proteome</keyword>
<dbReference type="EMBL" id="JTFC01000029">
    <property type="protein sequence ID" value="RUS56973.1"/>
    <property type="molecule type" value="Genomic_DNA"/>
</dbReference>
<keyword evidence="1" id="KW-0732">Signal</keyword>
<dbReference type="OrthoDB" id="9921505at2"/>
<organism evidence="2 3">
    <name type="scientific">Candidatus Kurthia intestinigallinarum</name>
    <dbReference type="NCBI Taxonomy" id="1562256"/>
    <lineage>
        <taxon>Bacteria</taxon>
        <taxon>Bacillati</taxon>
        <taxon>Bacillota</taxon>
        <taxon>Bacilli</taxon>
        <taxon>Bacillales</taxon>
        <taxon>Caryophanaceae</taxon>
        <taxon>Kurthia</taxon>
    </lineage>
</organism>
<protein>
    <submittedName>
        <fullName evidence="2">Uncharacterized protein</fullName>
    </submittedName>
</protein>
<evidence type="ECO:0000313" key="2">
    <source>
        <dbReference type="EMBL" id="RUS56973.1"/>
    </source>
</evidence>
<dbReference type="AlphaFoldDB" id="A0A433RUM2"/>
<evidence type="ECO:0000256" key="1">
    <source>
        <dbReference type="SAM" id="SignalP"/>
    </source>
</evidence>
<gene>
    <name evidence="2" type="ORF">QI30_07825</name>
</gene>
<accession>A0A433RUM2</accession>
<feature type="chain" id="PRO_5019163855" evidence="1">
    <location>
        <begin position="24"/>
        <end position="177"/>
    </location>
</feature>
<name>A0A433RUM2_9BACL</name>
<reference evidence="2 3" key="1">
    <citation type="submission" date="2014-11" db="EMBL/GenBank/DDBJ databases">
        <title>Genome sequence and analysis of novel Kurthia sp.</title>
        <authorList>
            <person name="Lawson J.N."/>
            <person name="Gonzalez J.E."/>
            <person name="Rinauldi L."/>
            <person name="Xuan Z."/>
            <person name="Firman A."/>
            <person name="Shaddox L."/>
            <person name="Trudeau A."/>
            <person name="Shah S."/>
            <person name="Reiman D."/>
        </authorList>
    </citation>
    <scope>NUCLEOTIDE SEQUENCE [LARGE SCALE GENOMIC DNA]</scope>
    <source>
        <strain evidence="2 3">3B1D</strain>
    </source>
</reference>